<dbReference type="OrthoDB" id="9772788at2"/>
<comment type="function">
    <text evidence="2 12">Catalyzes the hydrolysis of UDP-3-O-myristoyl-N-acetylglucosamine to form UDP-3-O-myristoylglucosamine and acetate, the committed step in lipid A biosynthesis.</text>
</comment>
<evidence type="ECO:0000256" key="2">
    <source>
        <dbReference type="ARBA" id="ARBA00002923"/>
    </source>
</evidence>
<dbReference type="Pfam" id="PF03331">
    <property type="entry name" value="LpxC"/>
    <property type="match status" value="1"/>
</dbReference>
<dbReference type="EC" id="3.5.1.108" evidence="4 12"/>
<dbReference type="GO" id="GO:0046872">
    <property type="term" value="F:metal ion binding"/>
    <property type="evidence" value="ECO:0007669"/>
    <property type="project" value="UniProtKB-KW"/>
</dbReference>
<evidence type="ECO:0000256" key="5">
    <source>
        <dbReference type="ARBA" id="ARBA00022516"/>
    </source>
</evidence>
<dbReference type="PANTHER" id="PTHR33694">
    <property type="entry name" value="UDP-3-O-ACYL-N-ACETYLGLUCOSAMINE DEACETYLASE 1, MITOCHONDRIAL-RELATED"/>
    <property type="match status" value="1"/>
</dbReference>
<dbReference type="PANTHER" id="PTHR33694:SF1">
    <property type="entry name" value="UDP-3-O-ACYL-N-ACETYLGLUCOSAMINE DEACETYLASE 1, MITOCHONDRIAL-RELATED"/>
    <property type="match status" value="1"/>
</dbReference>
<evidence type="ECO:0000256" key="8">
    <source>
        <dbReference type="ARBA" id="ARBA00022801"/>
    </source>
</evidence>
<dbReference type="AlphaFoldDB" id="A0A380NJY5"/>
<evidence type="ECO:0000313" key="13">
    <source>
        <dbReference type="EMBL" id="SUP42481.1"/>
    </source>
</evidence>
<sequence>MVLKQKTLVKDITYEGTGLHSGLPVTMTLRPATANTGIIFVRTDLPGHPSVKASPANVTNTNRATTLEAGEAKVFTVEHLLAAFYGLGIDNCYVEVNSPEPPVGDGSAAVFVDLMKQAGIQELDADRTVYAVKQSHAIYDGDRYILILPYDGLRVTFTSVNDHSLLGTQQLDIHLDSEDVFEREISPARTIGFMKELEQLQAMGLAKGGNIDNVLVYDDTSCLSVPRYDDELVRHKILDILGDLFLLGPIKGHIIALKSSHELNSRLAREILQEMKED</sequence>
<keyword evidence="10 12" id="KW-0443">Lipid metabolism</keyword>
<keyword evidence="7 12" id="KW-0479">Metal-binding</keyword>
<keyword evidence="5 12" id="KW-0444">Lipid biosynthesis</keyword>
<comment type="pathway">
    <text evidence="3 12">Glycolipid biosynthesis; lipid IV(A) biosynthesis; lipid IV(A) from (3R)-3-hydroxytetradecanoyl-[acyl-carrier-protein] and UDP-N-acetyl-alpha-D-glucosamine: step 2/6.</text>
</comment>
<feature type="binding site" evidence="12">
    <location>
        <position position="239"/>
    </location>
    <ligand>
        <name>Zn(2+)</name>
        <dbReference type="ChEBI" id="CHEBI:29105"/>
    </ligand>
</feature>
<reference evidence="13 14" key="1">
    <citation type="submission" date="2018-06" db="EMBL/GenBank/DDBJ databases">
        <authorList>
            <consortium name="Pathogen Informatics"/>
            <person name="Doyle S."/>
        </authorList>
    </citation>
    <scope>NUCLEOTIDE SEQUENCE [LARGE SCALE GENOMIC DNA]</scope>
    <source>
        <strain evidence="13 14">NCTC12020</strain>
    </source>
</reference>
<evidence type="ECO:0000256" key="3">
    <source>
        <dbReference type="ARBA" id="ARBA00005002"/>
    </source>
</evidence>
<dbReference type="RefSeq" id="WP_115310079.1">
    <property type="nucleotide sequence ID" value="NZ_UHIO01000001.1"/>
</dbReference>
<name>A0A380NJY5_9FIRM</name>
<dbReference type="HAMAP" id="MF_00388">
    <property type="entry name" value="LpxC"/>
    <property type="match status" value="1"/>
</dbReference>
<evidence type="ECO:0000256" key="9">
    <source>
        <dbReference type="ARBA" id="ARBA00022833"/>
    </source>
</evidence>
<protein>
    <recommendedName>
        <fullName evidence="4 12">UDP-3-O-acyl-N-acetylglucosamine deacetylase</fullName>
        <shortName evidence="12">UDP-3-O-acyl-GlcNAc deacetylase</shortName>
        <ecNumber evidence="4 12">3.5.1.108</ecNumber>
    </recommendedName>
    <alternativeName>
        <fullName evidence="12">UDP-3-O-[R-3-hydroxymyristoyl]-N-acetylglucosamine deacetylase</fullName>
    </alternativeName>
</protein>
<keyword evidence="6 12" id="KW-0441">Lipid A biosynthesis</keyword>
<evidence type="ECO:0000313" key="14">
    <source>
        <dbReference type="Proteomes" id="UP000255367"/>
    </source>
</evidence>
<feature type="active site" description="Proton donor" evidence="12">
    <location>
        <position position="261"/>
    </location>
</feature>
<dbReference type="GO" id="GO:0009245">
    <property type="term" value="P:lipid A biosynthetic process"/>
    <property type="evidence" value="ECO:0007669"/>
    <property type="project" value="UniProtKB-UniRule"/>
</dbReference>
<keyword evidence="9 12" id="KW-0862">Zinc</keyword>
<dbReference type="Proteomes" id="UP000255367">
    <property type="component" value="Unassembled WGS sequence"/>
</dbReference>
<evidence type="ECO:0000256" key="4">
    <source>
        <dbReference type="ARBA" id="ARBA00012745"/>
    </source>
</evidence>
<keyword evidence="8 12" id="KW-0378">Hydrolase</keyword>
<proteinExistence type="inferred from homology"/>
<dbReference type="Gene3D" id="3.30.1700.10">
    <property type="entry name" value="lpxc deacetylase, domain 2"/>
    <property type="match status" value="1"/>
</dbReference>
<dbReference type="InterPro" id="IPR015870">
    <property type="entry name" value="UDP-acyl_N-AcGlcN_deAcase_N"/>
</dbReference>
<dbReference type="UniPathway" id="UPA00359">
    <property type="reaction ID" value="UER00478"/>
</dbReference>
<feature type="binding site" evidence="12">
    <location>
        <position position="235"/>
    </location>
    <ligand>
        <name>Zn(2+)</name>
        <dbReference type="ChEBI" id="CHEBI:29105"/>
    </ligand>
</feature>
<dbReference type="GO" id="GO:0103117">
    <property type="term" value="F:UDP-3-O-acyl-N-acetylglucosamine deacetylase activity"/>
    <property type="evidence" value="ECO:0007669"/>
    <property type="project" value="UniProtKB-UniRule"/>
</dbReference>
<comment type="catalytic activity">
    <reaction evidence="11 12">
        <text>a UDP-3-O-[(3R)-3-hydroxyacyl]-N-acetyl-alpha-D-glucosamine + H2O = a UDP-3-O-[(3R)-3-hydroxyacyl]-alpha-D-glucosamine + acetate</text>
        <dbReference type="Rhea" id="RHEA:67816"/>
        <dbReference type="ChEBI" id="CHEBI:15377"/>
        <dbReference type="ChEBI" id="CHEBI:30089"/>
        <dbReference type="ChEBI" id="CHEBI:137740"/>
        <dbReference type="ChEBI" id="CHEBI:173225"/>
        <dbReference type="EC" id="3.5.1.108"/>
    </reaction>
</comment>
<dbReference type="SUPFAM" id="SSF54211">
    <property type="entry name" value="Ribosomal protein S5 domain 2-like"/>
    <property type="match status" value="2"/>
</dbReference>
<gene>
    <name evidence="12 13" type="primary">lpxC</name>
    <name evidence="13" type="ORF">NCTC12020_00869</name>
</gene>
<dbReference type="InterPro" id="IPR004463">
    <property type="entry name" value="UDP-acyl_GlcNac_deAcase"/>
</dbReference>
<dbReference type="GO" id="GO:0016020">
    <property type="term" value="C:membrane"/>
    <property type="evidence" value="ECO:0007669"/>
    <property type="project" value="GOC"/>
</dbReference>
<dbReference type="EMBL" id="UHIO01000001">
    <property type="protein sequence ID" value="SUP42481.1"/>
    <property type="molecule type" value="Genomic_DNA"/>
</dbReference>
<evidence type="ECO:0000256" key="6">
    <source>
        <dbReference type="ARBA" id="ARBA00022556"/>
    </source>
</evidence>
<keyword evidence="14" id="KW-1185">Reference proteome</keyword>
<comment type="similarity">
    <text evidence="12">Belongs to the LpxC family.</text>
</comment>
<evidence type="ECO:0000256" key="1">
    <source>
        <dbReference type="ARBA" id="ARBA00001947"/>
    </source>
</evidence>
<dbReference type="InterPro" id="IPR011334">
    <property type="entry name" value="UDP-acyl_GlcNac_deAcase_C"/>
</dbReference>
<dbReference type="InterPro" id="IPR020568">
    <property type="entry name" value="Ribosomal_Su5_D2-typ_SF"/>
</dbReference>
<evidence type="ECO:0000256" key="12">
    <source>
        <dbReference type="HAMAP-Rule" id="MF_00388"/>
    </source>
</evidence>
<dbReference type="NCBIfam" id="TIGR00325">
    <property type="entry name" value="lpxC"/>
    <property type="match status" value="1"/>
</dbReference>
<organism evidence="13 14">
    <name type="scientific">Veillonella criceti</name>
    <dbReference type="NCBI Taxonomy" id="103891"/>
    <lineage>
        <taxon>Bacteria</taxon>
        <taxon>Bacillati</taxon>
        <taxon>Bacillota</taxon>
        <taxon>Negativicutes</taxon>
        <taxon>Veillonellales</taxon>
        <taxon>Veillonellaceae</taxon>
        <taxon>Veillonella</taxon>
    </lineage>
</organism>
<dbReference type="Gene3D" id="3.30.230.20">
    <property type="entry name" value="lpxc deacetylase, domain 1"/>
    <property type="match status" value="1"/>
</dbReference>
<comment type="cofactor">
    <cofactor evidence="1 12">
        <name>Zn(2+)</name>
        <dbReference type="ChEBI" id="CHEBI:29105"/>
    </cofactor>
</comment>
<evidence type="ECO:0000256" key="10">
    <source>
        <dbReference type="ARBA" id="ARBA00023098"/>
    </source>
</evidence>
<evidence type="ECO:0000256" key="7">
    <source>
        <dbReference type="ARBA" id="ARBA00022723"/>
    </source>
</evidence>
<accession>A0A380NJY5</accession>
<evidence type="ECO:0000256" key="11">
    <source>
        <dbReference type="ARBA" id="ARBA00024535"/>
    </source>
</evidence>
<feature type="binding site" evidence="12">
    <location>
        <position position="79"/>
    </location>
    <ligand>
        <name>Zn(2+)</name>
        <dbReference type="ChEBI" id="CHEBI:29105"/>
    </ligand>
</feature>